<dbReference type="InterPro" id="IPR029016">
    <property type="entry name" value="GAF-like_dom_sf"/>
</dbReference>
<keyword evidence="3" id="KW-1185">Reference proteome</keyword>
<proteinExistence type="predicted"/>
<dbReference type="SMART" id="SM00065">
    <property type="entry name" value="GAF"/>
    <property type="match status" value="1"/>
</dbReference>
<dbReference type="SUPFAM" id="SSF55781">
    <property type="entry name" value="GAF domain-like"/>
    <property type="match status" value="1"/>
</dbReference>
<name>A0A2T1M121_9CHRO</name>
<dbReference type="EMBL" id="PXOH01000004">
    <property type="protein sequence ID" value="PSF38364.1"/>
    <property type="molecule type" value="Genomic_DNA"/>
</dbReference>
<dbReference type="Gene3D" id="3.30.450.40">
    <property type="match status" value="1"/>
</dbReference>
<dbReference type="Proteomes" id="UP000239001">
    <property type="component" value="Unassembled WGS sequence"/>
</dbReference>
<dbReference type="OrthoDB" id="337251at2"/>
<dbReference type="Pfam" id="PF01590">
    <property type="entry name" value="GAF"/>
    <property type="match status" value="1"/>
</dbReference>
<accession>A0A2T1M121</accession>
<comment type="caution">
    <text evidence="2">The sequence shown here is derived from an EMBL/GenBank/DDBJ whole genome shotgun (WGS) entry which is preliminary data.</text>
</comment>
<evidence type="ECO:0000313" key="2">
    <source>
        <dbReference type="EMBL" id="PSF38364.1"/>
    </source>
</evidence>
<dbReference type="InterPro" id="IPR003018">
    <property type="entry name" value="GAF"/>
</dbReference>
<protein>
    <submittedName>
        <fullName evidence="2">GAF domain-containing protein</fullName>
    </submittedName>
</protein>
<evidence type="ECO:0000259" key="1">
    <source>
        <dbReference type="SMART" id="SM00065"/>
    </source>
</evidence>
<organism evidence="2 3">
    <name type="scientific">Aphanothece hegewaldii CCALA 016</name>
    <dbReference type="NCBI Taxonomy" id="2107694"/>
    <lineage>
        <taxon>Bacteria</taxon>
        <taxon>Bacillati</taxon>
        <taxon>Cyanobacteriota</taxon>
        <taxon>Cyanophyceae</taxon>
        <taxon>Oscillatoriophycideae</taxon>
        <taxon>Chroococcales</taxon>
        <taxon>Aphanothecaceae</taxon>
        <taxon>Aphanothece</taxon>
    </lineage>
</organism>
<reference evidence="2 3" key="1">
    <citation type="submission" date="2018-03" db="EMBL/GenBank/DDBJ databases">
        <title>The ancient ancestry and fast evolution of plastids.</title>
        <authorList>
            <person name="Moore K.R."/>
            <person name="Magnabosco C."/>
            <person name="Momper L."/>
            <person name="Gold D.A."/>
            <person name="Bosak T."/>
            <person name="Fournier G.P."/>
        </authorList>
    </citation>
    <scope>NUCLEOTIDE SEQUENCE [LARGE SCALE GENOMIC DNA]</scope>
    <source>
        <strain evidence="2 3">CCALA 016</strain>
    </source>
</reference>
<sequence length="250" mass="27767">MNSNNNTALKALTQSKKDTLTLVSEESLQARCSSDLGEIAAQAIICLKAQRCSILLFTESHSGCLGVSYCANFPHSVTSQVTPLEQAIATYLSETGQSLIIKNSKFLPFPRPKVARFKSTSLLAVPLFQNNQMMGAIIVEHPEEKKYFEETDLDLLSLFAKIASQTLHIAYLQNILKSKFVTLAVAREIQETQEADPHPTKLAKIVAKSFFREVTQAGFSPPQIIETATEVLHLLHLTLAKHRQRLSRDD</sequence>
<dbReference type="RefSeq" id="WP_106455806.1">
    <property type="nucleotide sequence ID" value="NZ_PXOH01000004.1"/>
</dbReference>
<gene>
    <name evidence="2" type="ORF">C7H19_05060</name>
</gene>
<evidence type="ECO:0000313" key="3">
    <source>
        <dbReference type="Proteomes" id="UP000239001"/>
    </source>
</evidence>
<reference evidence="2 3" key="2">
    <citation type="submission" date="2018-03" db="EMBL/GenBank/DDBJ databases">
        <authorList>
            <person name="Keele B.F."/>
        </authorList>
    </citation>
    <scope>NUCLEOTIDE SEQUENCE [LARGE SCALE GENOMIC DNA]</scope>
    <source>
        <strain evidence="2 3">CCALA 016</strain>
    </source>
</reference>
<dbReference type="AlphaFoldDB" id="A0A2T1M121"/>
<feature type="domain" description="GAF" evidence="1">
    <location>
        <begin position="31"/>
        <end position="177"/>
    </location>
</feature>